<keyword evidence="4" id="KW-1185">Reference proteome</keyword>
<protein>
    <submittedName>
        <fullName evidence="3">Isochorismatase hydrolase</fullName>
    </submittedName>
</protein>
<dbReference type="InterPro" id="IPR016291">
    <property type="entry name" value="Isochorismatase"/>
</dbReference>
<dbReference type="Pfam" id="PF00857">
    <property type="entry name" value="Isochorismatase"/>
    <property type="match status" value="1"/>
</dbReference>
<dbReference type="CDD" id="cd00431">
    <property type="entry name" value="cysteine_hydrolases"/>
    <property type="match status" value="1"/>
</dbReference>
<dbReference type="Gene3D" id="3.40.50.850">
    <property type="entry name" value="Isochorismatase-like"/>
    <property type="match status" value="1"/>
</dbReference>
<proteinExistence type="predicted"/>
<dbReference type="AlphaFoldDB" id="A0A157Z1S6"/>
<name>A0A157Z1S6_9BURK</name>
<organism evidence="3 4">
    <name type="scientific">Caballeronia glebae</name>
    <dbReference type="NCBI Taxonomy" id="1777143"/>
    <lineage>
        <taxon>Bacteria</taxon>
        <taxon>Pseudomonadati</taxon>
        <taxon>Pseudomonadota</taxon>
        <taxon>Betaproteobacteria</taxon>
        <taxon>Burkholderiales</taxon>
        <taxon>Burkholderiaceae</taxon>
        <taxon>Caballeronia</taxon>
    </lineage>
</organism>
<dbReference type="PRINTS" id="PR01398">
    <property type="entry name" value="ISCHRISMTASE"/>
</dbReference>
<dbReference type="NCBIfam" id="NF008517">
    <property type="entry name" value="PRK11440.1"/>
    <property type="match status" value="1"/>
</dbReference>
<dbReference type="InterPro" id="IPR036380">
    <property type="entry name" value="Isochorismatase-like_sf"/>
</dbReference>
<dbReference type="SUPFAM" id="SSF52499">
    <property type="entry name" value="Isochorismatase-like hydrolases"/>
    <property type="match status" value="1"/>
</dbReference>
<evidence type="ECO:0000313" key="4">
    <source>
        <dbReference type="Proteomes" id="UP000054596"/>
    </source>
</evidence>
<comment type="caution">
    <text evidence="3">The sequence shown here is derived from an EMBL/GenBank/DDBJ whole genome shotgun (WGS) entry which is preliminary data.</text>
</comment>
<dbReference type="OrthoDB" id="9781985at2"/>
<dbReference type="InterPro" id="IPR000868">
    <property type="entry name" value="Isochorismatase-like_dom"/>
</dbReference>
<dbReference type="Proteomes" id="UP000054596">
    <property type="component" value="Unassembled WGS sequence"/>
</dbReference>
<evidence type="ECO:0000256" key="1">
    <source>
        <dbReference type="ARBA" id="ARBA00022801"/>
    </source>
</evidence>
<dbReference type="PANTHER" id="PTHR43540:SF7">
    <property type="entry name" value="ISOCHORISMATASE FAMILY PROTEIN YECD"/>
    <property type="match status" value="1"/>
</dbReference>
<evidence type="ECO:0000259" key="2">
    <source>
        <dbReference type="Pfam" id="PF00857"/>
    </source>
</evidence>
<gene>
    <name evidence="3" type="ORF">AWB82_00093</name>
</gene>
<accession>A0A157Z1S6</accession>
<dbReference type="PANTHER" id="PTHR43540">
    <property type="entry name" value="PEROXYUREIDOACRYLATE/UREIDOACRYLATE AMIDOHYDROLASE-RELATED"/>
    <property type="match status" value="1"/>
</dbReference>
<keyword evidence="1 3" id="KW-0378">Hydrolase</keyword>
<feature type="domain" description="Isochorismatase-like" evidence="2">
    <location>
        <begin position="13"/>
        <end position="187"/>
    </location>
</feature>
<dbReference type="RefSeq" id="WP_086964720.1">
    <property type="nucleotide sequence ID" value="NZ_FCOJ02000001.1"/>
</dbReference>
<dbReference type="GO" id="GO:0008908">
    <property type="term" value="F:isochorismatase activity"/>
    <property type="evidence" value="ECO:0007669"/>
    <property type="project" value="InterPro"/>
</dbReference>
<dbReference type="EMBL" id="FCOJ02000001">
    <property type="protein sequence ID" value="SAK39481.1"/>
    <property type="molecule type" value="Genomic_DNA"/>
</dbReference>
<dbReference type="STRING" id="1777143.AWB82_00093"/>
<reference evidence="3" key="1">
    <citation type="submission" date="2016-01" db="EMBL/GenBank/DDBJ databases">
        <authorList>
            <person name="Peeters C."/>
        </authorList>
    </citation>
    <scope>NUCLEOTIDE SEQUENCE [LARGE SCALE GENOMIC DNA]</scope>
    <source>
        <strain evidence="3">LMG 29325</strain>
    </source>
</reference>
<dbReference type="InterPro" id="IPR050272">
    <property type="entry name" value="Isochorismatase-like_hydrls"/>
</dbReference>
<sequence length="193" mass="20434">MNAPELKLDAAKTALVLIDLQAGIAALPVQPHAAASVLANARALADRFRALGGPVVLVKVAFPNGPGGLRPITDAGQAQEAPEPARWSDLCAELGVQASDIVVVKRQWGAFYDTDLDSQLRRRGIGTIVLGGIATAIGVDSTARGAHERAYQQVFVEDAMSDLNADTHESTCRYIFPRIGRIRSTQQVLAALA</sequence>
<evidence type="ECO:0000313" key="3">
    <source>
        <dbReference type="EMBL" id="SAK39481.1"/>
    </source>
</evidence>